<sequence length="83" mass="9358">MLRKTWRKIPLLARGLAFCSAKHGGKSLCSPEGSHFAPQNMEENPSARQRARILLRKTWRKIPLLARGLAFCSAKQGGIDKWN</sequence>
<accession>A0A3E3ICX8</accession>
<keyword evidence="2" id="KW-1185">Reference proteome</keyword>
<evidence type="ECO:0000313" key="1">
    <source>
        <dbReference type="EMBL" id="RGE64896.1"/>
    </source>
</evidence>
<dbReference type="EMBL" id="QVLV01000001">
    <property type="protein sequence ID" value="RGE64896.1"/>
    <property type="molecule type" value="Genomic_DNA"/>
</dbReference>
<dbReference type="Proteomes" id="UP000260812">
    <property type="component" value="Unassembled WGS sequence"/>
</dbReference>
<proteinExistence type="predicted"/>
<dbReference type="AlphaFoldDB" id="A0A3E3ICX8"/>
<protein>
    <submittedName>
        <fullName evidence="1">Uncharacterized protein</fullName>
    </submittedName>
</protein>
<gene>
    <name evidence="1" type="ORF">DXC51_00750</name>
</gene>
<reference evidence="1" key="1">
    <citation type="submission" date="2018-08" db="EMBL/GenBank/DDBJ databases">
        <title>A genome reference for cultivated species of the human gut microbiota.</title>
        <authorList>
            <person name="Zou Y."/>
            <person name="Xue W."/>
            <person name="Luo G."/>
        </authorList>
    </citation>
    <scope>NUCLEOTIDE SEQUENCE [LARGE SCALE GENOMIC DNA]</scope>
    <source>
        <strain evidence="1">TF05-5AC</strain>
    </source>
</reference>
<comment type="caution">
    <text evidence="1">The sequence shown here is derived from an EMBL/GenBank/DDBJ whole genome shotgun (WGS) entry which is preliminary data.</text>
</comment>
<evidence type="ECO:0000313" key="2">
    <source>
        <dbReference type="Proteomes" id="UP000260812"/>
    </source>
</evidence>
<organism evidence="1 2">
    <name type="scientific">Eisenbergiella massiliensis</name>
    <dbReference type="NCBI Taxonomy" id="1720294"/>
    <lineage>
        <taxon>Bacteria</taxon>
        <taxon>Bacillati</taxon>
        <taxon>Bacillota</taxon>
        <taxon>Clostridia</taxon>
        <taxon>Lachnospirales</taxon>
        <taxon>Lachnospiraceae</taxon>
        <taxon>Eisenbergiella</taxon>
    </lineage>
</organism>
<name>A0A3E3ICX8_9FIRM</name>